<organism evidence="3 4">
    <name type="scientific">Patiriisocius marinus</name>
    <dbReference type="NCBI Taxonomy" id="1397112"/>
    <lineage>
        <taxon>Bacteria</taxon>
        <taxon>Pseudomonadati</taxon>
        <taxon>Bacteroidota</taxon>
        <taxon>Flavobacteriia</taxon>
        <taxon>Flavobacteriales</taxon>
        <taxon>Flavobacteriaceae</taxon>
        <taxon>Patiriisocius</taxon>
    </lineage>
</organism>
<dbReference type="PANTHER" id="PTHR33734">
    <property type="entry name" value="LYSM DOMAIN-CONTAINING GPI-ANCHORED PROTEIN 2"/>
    <property type="match status" value="1"/>
</dbReference>
<keyword evidence="4" id="KW-1185">Reference proteome</keyword>
<dbReference type="OrthoDB" id="2149800at2"/>
<accession>A0A5J4J0G4</accession>
<dbReference type="GO" id="GO:0008932">
    <property type="term" value="F:lytic endotransglycosylase activity"/>
    <property type="evidence" value="ECO:0007669"/>
    <property type="project" value="TreeGrafter"/>
</dbReference>
<keyword evidence="1" id="KW-0732">Signal</keyword>
<feature type="domain" description="LysM" evidence="2">
    <location>
        <begin position="79"/>
        <end position="123"/>
    </location>
</feature>
<evidence type="ECO:0000259" key="2">
    <source>
        <dbReference type="PROSITE" id="PS51782"/>
    </source>
</evidence>
<dbReference type="SUPFAM" id="SSF54106">
    <property type="entry name" value="LysM domain"/>
    <property type="match status" value="2"/>
</dbReference>
<evidence type="ECO:0000256" key="1">
    <source>
        <dbReference type="SAM" id="SignalP"/>
    </source>
</evidence>
<dbReference type="EMBL" id="BKCG01000003">
    <property type="protein sequence ID" value="GER59530.1"/>
    <property type="molecule type" value="Genomic_DNA"/>
</dbReference>
<feature type="signal peptide" evidence="1">
    <location>
        <begin position="1"/>
        <end position="18"/>
    </location>
</feature>
<evidence type="ECO:0000313" key="4">
    <source>
        <dbReference type="Proteomes" id="UP000326509"/>
    </source>
</evidence>
<sequence length="179" mass="19114">MKSRISLFIICCSFSVLAQDNNTSPKFEQVILDSKPAFINVQTGEIVSEIPNGSSHSLNTSMKATKASVQTSSGNLNATSHKVAKGETLYSISKKYGISLATLKELNSSAAINALSIGQEIIVKKGTTAATSPTSDYIVKKGETLYSISRKFNISVSDLKSKNNLTTSMLSIGQTLKVN</sequence>
<dbReference type="CDD" id="cd00118">
    <property type="entry name" value="LysM"/>
    <property type="match status" value="2"/>
</dbReference>
<evidence type="ECO:0000313" key="3">
    <source>
        <dbReference type="EMBL" id="GER59530.1"/>
    </source>
</evidence>
<dbReference type="AlphaFoldDB" id="A0A5J4J0G4"/>
<feature type="domain" description="LysM" evidence="2">
    <location>
        <begin position="135"/>
        <end position="178"/>
    </location>
</feature>
<dbReference type="RefSeq" id="WP_151673905.1">
    <property type="nucleotide sequence ID" value="NZ_BKCG01000003.1"/>
</dbReference>
<feature type="chain" id="PRO_5023809735" description="LysM domain-containing protein" evidence="1">
    <location>
        <begin position="19"/>
        <end position="179"/>
    </location>
</feature>
<proteinExistence type="predicted"/>
<dbReference type="InterPro" id="IPR018392">
    <property type="entry name" value="LysM"/>
</dbReference>
<dbReference type="PROSITE" id="PS51782">
    <property type="entry name" value="LYSM"/>
    <property type="match status" value="2"/>
</dbReference>
<dbReference type="InterPro" id="IPR036779">
    <property type="entry name" value="LysM_dom_sf"/>
</dbReference>
<reference evidence="3 4" key="1">
    <citation type="submission" date="2019-08" db="EMBL/GenBank/DDBJ databases">
        <title>Draft genome sequence of Ulvibacter marinus type strain NBRC 109484.</title>
        <authorList>
            <person name="Kawano K."/>
            <person name="Ushijima N."/>
            <person name="Kihara M."/>
            <person name="Itoh H."/>
        </authorList>
    </citation>
    <scope>NUCLEOTIDE SEQUENCE [LARGE SCALE GENOMIC DNA]</scope>
    <source>
        <strain evidence="3 4">NBRC 109484</strain>
    </source>
</reference>
<gene>
    <name evidence="3" type="ORF">ULMA_16380</name>
</gene>
<dbReference type="SMART" id="SM00257">
    <property type="entry name" value="LysM"/>
    <property type="match status" value="2"/>
</dbReference>
<dbReference type="Pfam" id="PF01476">
    <property type="entry name" value="LysM"/>
    <property type="match status" value="2"/>
</dbReference>
<dbReference type="Gene3D" id="3.10.350.10">
    <property type="entry name" value="LysM domain"/>
    <property type="match status" value="2"/>
</dbReference>
<comment type="caution">
    <text evidence="3">The sequence shown here is derived from an EMBL/GenBank/DDBJ whole genome shotgun (WGS) entry which is preliminary data.</text>
</comment>
<name>A0A5J4J0G4_9FLAO</name>
<protein>
    <recommendedName>
        <fullName evidence="2">LysM domain-containing protein</fullName>
    </recommendedName>
</protein>
<dbReference type="PANTHER" id="PTHR33734:SF22">
    <property type="entry name" value="MEMBRANE-BOUND LYTIC MUREIN TRANSGLYCOSYLASE D"/>
    <property type="match status" value="1"/>
</dbReference>
<dbReference type="Proteomes" id="UP000326509">
    <property type="component" value="Unassembled WGS sequence"/>
</dbReference>